<evidence type="ECO:0000313" key="3">
    <source>
        <dbReference type="EMBL" id="SFT74336.1"/>
    </source>
</evidence>
<proteinExistence type="predicted"/>
<dbReference type="Gene3D" id="1.10.260.40">
    <property type="entry name" value="lambda repressor-like DNA-binding domains"/>
    <property type="match status" value="1"/>
</dbReference>
<reference evidence="3 4" key="1">
    <citation type="submission" date="2016-10" db="EMBL/GenBank/DDBJ databases">
        <authorList>
            <person name="de Groot N.N."/>
        </authorList>
    </citation>
    <scope>NUCLEOTIDE SEQUENCE [LARGE SCALE GENOMIC DNA]</scope>
    <source>
        <strain evidence="3 4">CGMCC 1.6493</strain>
    </source>
</reference>
<accession>A0A1I7AHB7</accession>
<evidence type="ECO:0000256" key="1">
    <source>
        <dbReference type="SAM" id="MobiDB-lite"/>
    </source>
</evidence>
<dbReference type="GO" id="GO:0003677">
    <property type="term" value="F:DNA binding"/>
    <property type="evidence" value="ECO:0007669"/>
    <property type="project" value="InterPro"/>
</dbReference>
<feature type="region of interest" description="Disordered" evidence="1">
    <location>
        <begin position="78"/>
        <end position="97"/>
    </location>
</feature>
<dbReference type="InterPro" id="IPR001387">
    <property type="entry name" value="Cro/C1-type_HTH"/>
</dbReference>
<dbReference type="InterPro" id="IPR010982">
    <property type="entry name" value="Lambda_DNA-bd_dom_sf"/>
</dbReference>
<evidence type="ECO:0000259" key="2">
    <source>
        <dbReference type="PROSITE" id="PS50943"/>
    </source>
</evidence>
<dbReference type="SUPFAM" id="SSF47413">
    <property type="entry name" value="lambda repressor-like DNA-binding domains"/>
    <property type="match status" value="1"/>
</dbReference>
<name>A0A1I7AHB7_9GAMM</name>
<organism evidence="3 4">
    <name type="scientific">Halomonas saccharevitans</name>
    <dbReference type="NCBI Taxonomy" id="416872"/>
    <lineage>
        <taxon>Bacteria</taxon>
        <taxon>Pseudomonadati</taxon>
        <taxon>Pseudomonadota</taxon>
        <taxon>Gammaproteobacteria</taxon>
        <taxon>Oceanospirillales</taxon>
        <taxon>Halomonadaceae</taxon>
        <taxon>Halomonas</taxon>
    </lineage>
</organism>
<dbReference type="EMBL" id="FPAQ01000017">
    <property type="protein sequence ID" value="SFT74336.1"/>
    <property type="molecule type" value="Genomic_DNA"/>
</dbReference>
<feature type="domain" description="HTH cro/C1-type" evidence="2">
    <location>
        <begin position="38"/>
        <end position="78"/>
    </location>
</feature>
<protein>
    <recommendedName>
        <fullName evidence="2">HTH cro/C1-type domain-containing protein</fullName>
    </recommendedName>
</protein>
<dbReference type="PROSITE" id="PS50943">
    <property type="entry name" value="HTH_CROC1"/>
    <property type="match status" value="1"/>
</dbReference>
<dbReference type="AlphaFoldDB" id="A0A1I7AHB7"/>
<gene>
    <name evidence="3" type="ORF">SAMN04487956_11784</name>
</gene>
<evidence type="ECO:0000313" key="4">
    <source>
        <dbReference type="Proteomes" id="UP000199594"/>
    </source>
</evidence>
<sequence>MTRQTSQHDQVNVQAGKVDALGERISVAIRRVGGVTSMSHKANVSTSVLRKWRAGQSEPQVTALVSMARAAGISVGWLATGEGDPEGGEPPAGLGRPDADLDALEQIALKVLALLDKRRPDLSPKARARIVRLVYEFYIRQEKPMDEASLDNVIELAAFR</sequence>
<dbReference type="Proteomes" id="UP000199594">
    <property type="component" value="Unassembled WGS sequence"/>
</dbReference>